<dbReference type="OrthoDB" id="2387346at2"/>
<evidence type="ECO:0000256" key="2">
    <source>
        <dbReference type="ARBA" id="ARBA00022475"/>
    </source>
</evidence>
<evidence type="ECO:0000256" key="3">
    <source>
        <dbReference type="ARBA" id="ARBA00022692"/>
    </source>
</evidence>
<feature type="transmembrane region" description="Helical" evidence="6">
    <location>
        <begin position="340"/>
        <end position="361"/>
    </location>
</feature>
<feature type="transmembrane region" description="Helical" evidence="6">
    <location>
        <begin position="142"/>
        <end position="166"/>
    </location>
</feature>
<dbReference type="AlphaFoldDB" id="A0A0M1P3W8"/>
<dbReference type="PANTHER" id="PTHR34820">
    <property type="entry name" value="INNER MEMBRANE PROTEIN YEBZ"/>
    <property type="match status" value="1"/>
</dbReference>
<proteinExistence type="predicted"/>
<evidence type="ECO:0000256" key="6">
    <source>
        <dbReference type="SAM" id="Phobius"/>
    </source>
</evidence>
<dbReference type="Pfam" id="PF05425">
    <property type="entry name" value="CopD"/>
    <property type="match status" value="1"/>
</dbReference>
<dbReference type="GO" id="GO:0006825">
    <property type="term" value="P:copper ion transport"/>
    <property type="evidence" value="ECO:0007669"/>
    <property type="project" value="InterPro"/>
</dbReference>
<sequence length="362" mass="40245">MSYFWLSEPFLYLAYALLAGMSVLYLVPESKKPSISVPAWLGPSAAVIIIVSGFMPLLKIIMFFKDDLGFWQSFQSIMFKFSEGERYAWILVISILLAVLTVIVRRKPGSVLRWLMPIALLGIAVAMSSFNHAASLFDGVGQLAFIGHFTAMAVWTGTLLLTGWFSTNQAHWLAFLRWFHPVAVACVIVVIGSGLVLMTAVTPEPVNSWTLSYGQALLVKHILILPLLIFAFVNGFLVKRKLQRDTLYQPVAWARMESVLIWLIYVFTGYMNQQPAPHEVTDSLAIYGPAATFVWFHPGFTIGELTFTWNWIGIISLCLGLVLLWNVVHGFRRNRAAAGALLSGLGSVVLIYCGLMFSVTAV</sequence>
<protein>
    <submittedName>
        <fullName evidence="8">Copper resistance protein CopD</fullName>
    </submittedName>
</protein>
<evidence type="ECO:0000256" key="1">
    <source>
        <dbReference type="ARBA" id="ARBA00004651"/>
    </source>
</evidence>
<feature type="domain" description="Copper resistance protein D" evidence="7">
    <location>
        <begin position="174"/>
        <end position="268"/>
    </location>
</feature>
<dbReference type="EMBL" id="LIUT01000001">
    <property type="protein sequence ID" value="KOR89000.1"/>
    <property type="molecule type" value="Genomic_DNA"/>
</dbReference>
<keyword evidence="9" id="KW-1185">Reference proteome</keyword>
<name>A0A0M1P3W8_9BACL</name>
<keyword evidence="5 6" id="KW-0472">Membrane</keyword>
<feature type="transmembrane region" description="Helical" evidence="6">
    <location>
        <begin position="250"/>
        <end position="271"/>
    </location>
</feature>
<keyword evidence="4 6" id="KW-1133">Transmembrane helix</keyword>
<evidence type="ECO:0000256" key="5">
    <source>
        <dbReference type="ARBA" id="ARBA00023136"/>
    </source>
</evidence>
<organism evidence="8 9">
    <name type="scientific">Paenibacillus solani</name>
    <dbReference type="NCBI Taxonomy" id="1705565"/>
    <lineage>
        <taxon>Bacteria</taxon>
        <taxon>Bacillati</taxon>
        <taxon>Bacillota</taxon>
        <taxon>Bacilli</taxon>
        <taxon>Bacillales</taxon>
        <taxon>Paenibacillaceae</taxon>
        <taxon>Paenibacillus</taxon>
    </lineage>
</organism>
<dbReference type="InterPro" id="IPR008457">
    <property type="entry name" value="Cu-R_CopD_dom"/>
</dbReference>
<dbReference type="GO" id="GO:0005886">
    <property type="term" value="C:plasma membrane"/>
    <property type="evidence" value="ECO:0007669"/>
    <property type="project" value="UniProtKB-SubCell"/>
</dbReference>
<dbReference type="Proteomes" id="UP000036932">
    <property type="component" value="Unassembled WGS sequence"/>
</dbReference>
<dbReference type="RefSeq" id="WP_054402012.1">
    <property type="nucleotide sequence ID" value="NZ_LIUT01000001.1"/>
</dbReference>
<feature type="transmembrane region" description="Helical" evidence="6">
    <location>
        <begin position="218"/>
        <end position="238"/>
    </location>
</feature>
<reference evidence="9" key="1">
    <citation type="submission" date="2015-08" db="EMBL/GenBank/DDBJ databases">
        <title>Genome sequencing project for genomic taxonomy and phylogenomics of Bacillus-like bacteria.</title>
        <authorList>
            <person name="Liu B."/>
            <person name="Wang J."/>
            <person name="Zhu Y."/>
            <person name="Liu G."/>
            <person name="Chen Q."/>
            <person name="Chen Z."/>
            <person name="Lan J."/>
            <person name="Che J."/>
            <person name="Ge C."/>
            <person name="Shi H."/>
            <person name="Pan Z."/>
            <person name="Liu X."/>
        </authorList>
    </citation>
    <scope>NUCLEOTIDE SEQUENCE [LARGE SCALE GENOMIC DNA]</scope>
    <source>
        <strain evidence="9">FJAT-22460</strain>
    </source>
</reference>
<comment type="caution">
    <text evidence="8">The sequence shown here is derived from an EMBL/GenBank/DDBJ whole genome shotgun (WGS) entry which is preliminary data.</text>
</comment>
<accession>A0A0M1P3W8</accession>
<evidence type="ECO:0000256" key="4">
    <source>
        <dbReference type="ARBA" id="ARBA00022989"/>
    </source>
</evidence>
<evidence type="ECO:0000313" key="9">
    <source>
        <dbReference type="Proteomes" id="UP000036932"/>
    </source>
</evidence>
<feature type="transmembrane region" description="Helical" evidence="6">
    <location>
        <begin position="87"/>
        <end position="104"/>
    </location>
</feature>
<keyword evidence="3 6" id="KW-0812">Transmembrane</keyword>
<feature type="transmembrane region" description="Helical" evidence="6">
    <location>
        <begin position="178"/>
        <end position="198"/>
    </location>
</feature>
<keyword evidence="2" id="KW-1003">Cell membrane</keyword>
<evidence type="ECO:0000313" key="8">
    <source>
        <dbReference type="EMBL" id="KOR89000.1"/>
    </source>
</evidence>
<feature type="transmembrane region" description="Helical" evidence="6">
    <location>
        <begin position="40"/>
        <end position="64"/>
    </location>
</feature>
<gene>
    <name evidence="8" type="ORF">AM231_07345</name>
</gene>
<dbReference type="PATRIC" id="fig|1705565.3.peg.3387"/>
<evidence type="ECO:0000259" key="7">
    <source>
        <dbReference type="Pfam" id="PF05425"/>
    </source>
</evidence>
<feature type="transmembrane region" description="Helical" evidence="6">
    <location>
        <begin position="12"/>
        <end position="28"/>
    </location>
</feature>
<dbReference type="InterPro" id="IPR032694">
    <property type="entry name" value="CopC/D"/>
</dbReference>
<feature type="transmembrane region" description="Helical" evidence="6">
    <location>
        <begin position="111"/>
        <end position="130"/>
    </location>
</feature>
<comment type="subcellular location">
    <subcellularLocation>
        <location evidence="1">Cell membrane</location>
        <topology evidence="1">Multi-pass membrane protein</topology>
    </subcellularLocation>
</comment>
<feature type="transmembrane region" description="Helical" evidence="6">
    <location>
        <begin position="308"/>
        <end position="328"/>
    </location>
</feature>
<dbReference type="PANTHER" id="PTHR34820:SF4">
    <property type="entry name" value="INNER MEMBRANE PROTEIN YEBZ"/>
    <property type="match status" value="1"/>
</dbReference>